<dbReference type="EMBL" id="JAMQKC010000022">
    <property type="protein sequence ID" value="MDC3418254.1"/>
    <property type="molecule type" value="Genomic_DNA"/>
</dbReference>
<sequence>MKSYLKLVNFEWNRVTRLFAVLLGITFVAQMIGVIVQANKYVKMADQSINVDLMPKAQFLQDFGQIDFVRVVRSVWFMGPIMLCIAGVAFYIFFIWYRDWFGKNTFIYRLLMLPTSRLNIFLAKLTTILLMTFGFVAFQLMILPLENVVFKSMVPAEFRLDFGTREVIRRVPELGLIIPSSIVEFFLYYGAGLMAVSIIFAGILFERSFKWKGIILGAGYATVAVFAFISPLLLQDFVLNGFLYPIELLLLEILAGLIVLGVSIWTSKYLLKQKITV</sequence>
<feature type="transmembrane region" description="Helical" evidence="1">
    <location>
        <begin position="214"/>
        <end position="234"/>
    </location>
</feature>
<organism evidence="2 3">
    <name type="scientific">Aquibacillus salsiterrae</name>
    <dbReference type="NCBI Taxonomy" id="2950439"/>
    <lineage>
        <taxon>Bacteria</taxon>
        <taxon>Bacillati</taxon>
        <taxon>Bacillota</taxon>
        <taxon>Bacilli</taxon>
        <taxon>Bacillales</taxon>
        <taxon>Bacillaceae</taxon>
        <taxon>Aquibacillus</taxon>
    </lineage>
</organism>
<feature type="transmembrane region" description="Helical" evidence="1">
    <location>
        <begin position="75"/>
        <end position="97"/>
    </location>
</feature>
<name>A0A9X4AG30_9BACI</name>
<comment type="caution">
    <text evidence="2">The sequence shown here is derived from an EMBL/GenBank/DDBJ whole genome shotgun (WGS) entry which is preliminary data.</text>
</comment>
<proteinExistence type="predicted"/>
<keyword evidence="1" id="KW-0812">Transmembrane</keyword>
<evidence type="ECO:0000256" key="1">
    <source>
        <dbReference type="SAM" id="Phobius"/>
    </source>
</evidence>
<dbReference type="RefSeq" id="WP_272447315.1">
    <property type="nucleotide sequence ID" value="NZ_JAMQKC010000022.1"/>
</dbReference>
<reference evidence="2" key="1">
    <citation type="submission" date="2022-06" db="EMBL/GenBank/DDBJ databases">
        <title>Aquibacillus sp. a new bacterium isolated from soil saline samples.</title>
        <authorList>
            <person name="Galisteo C."/>
            <person name="De La Haba R."/>
            <person name="Sanchez-Porro C."/>
            <person name="Ventosa A."/>
        </authorList>
    </citation>
    <scope>NUCLEOTIDE SEQUENCE</scope>
    <source>
        <strain evidence="2">3ASR75-54</strain>
    </source>
</reference>
<evidence type="ECO:0000313" key="3">
    <source>
        <dbReference type="Proteomes" id="UP001145069"/>
    </source>
</evidence>
<feature type="transmembrane region" description="Helical" evidence="1">
    <location>
        <begin position="246"/>
        <end position="265"/>
    </location>
</feature>
<dbReference type="AlphaFoldDB" id="A0A9X4AG30"/>
<keyword evidence="1" id="KW-0472">Membrane</keyword>
<evidence type="ECO:0000313" key="2">
    <source>
        <dbReference type="EMBL" id="MDC3418254.1"/>
    </source>
</evidence>
<accession>A0A9X4AG30</accession>
<feature type="transmembrane region" description="Helical" evidence="1">
    <location>
        <begin position="186"/>
        <end position="205"/>
    </location>
</feature>
<gene>
    <name evidence="2" type="ORF">NC799_15305</name>
</gene>
<dbReference type="Proteomes" id="UP001145069">
    <property type="component" value="Unassembled WGS sequence"/>
</dbReference>
<evidence type="ECO:0008006" key="4">
    <source>
        <dbReference type="Google" id="ProtNLM"/>
    </source>
</evidence>
<keyword evidence="3" id="KW-1185">Reference proteome</keyword>
<protein>
    <recommendedName>
        <fullName evidence="4">ABC-2 family transporter protein</fullName>
    </recommendedName>
</protein>
<feature type="transmembrane region" description="Helical" evidence="1">
    <location>
        <begin position="118"/>
        <end position="143"/>
    </location>
</feature>
<keyword evidence="1" id="KW-1133">Transmembrane helix</keyword>